<dbReference type="Pfam" id="PF00483">
    <property type="entry name" value="NTP_transferase"/>
    <property type="match status" value="1"/>
</dbReference>
<dbReference type="Gene3D" id="3.90.550.10">
    <property type="entry name" value="Spore Coat Polysaccharide Biosynthesis Protein SpsA, Chain A"/>
    <property type="match status" value="1"/>
</dbReference>
<reference evidence="8" key="1">
    <citation type="submission" date="2017-09" db="EMBL/GenBank/DDBJ databases">
        <title>Depth-based differentiation of microbial function through sediment-hosted aquifers and enrichment of novel symbionts in the deep terrestrial subsurface.</title>
        <authorList>
            <person name="Probst A.J."/>
            <person name="Ladd B."/>
            <person name="Jarett J.K."/>
            <person name="Geller-Mcgrath D.E."/>
            <person name="Sieber C.M.K."/>
            <person name="Emerson J.B."/>
            <person name="Anantharaman K."/>
            <person name="Thomas B.C."/>
            <person name="Malmstrom R."/>
            <person name="Stieglmeier M."/>
            <person name="Klingl A."/>
            <person name="Woyke T."/>
            <person name="Ryan C.M."/>
            <person name="Banfield J.F."/>
        </authorList>
    </citation>
    <scope>NUCLEOTIDE SEQUENCE [LARGE SCALE GENOMIC DNA]</scope>
</reference>
<protein>
    <recommendedName>
        <fullName evidence="2">UTP--glucose-1-phosphate uridylyltransferase</fullName>
        <ecNumber evidence="2">2.7.7.9</ecNumber>
    </recommendedName>
</protein>
<evidence type="ECO:0000256" key="1">
    <source>
        <dbReference type="ARBA" id="ARBA00006890"/>
    </source>
</evidence>
<dbReference type="InterPro" id="IPR005771">
    <property type="entry name" value="GalU_uridylyltTrfase_bac/arc"/>
</dbReference>
<dbReference type="SUPFAM" id="SSF53448">
    <property type="entry name" value="Nucleotide-diphospho-sugar transferases"/>
    <property type="match status" value="1"/>
</dbReference>
<dbReference type="InterPro" id="IPR029044">
    <property type="entry name" value="Nucleotide-diphossugar_trans"/>
</dbReference>
<gene>
    <name evidence="7" type="ORF">COY73_01595</name>
</gene>
<evidence type="ECO:0000256" key="2">
    <source>
        <dbReference type="ARBA" id="ARBA00012415"/>
    </source>
</evidence>
<evidence type="ECO:0000313" key="7">
    <source>
        <dbReference type="EMBL" id="PIY89195.1"/>
    </source>
</evidence>
<dbReference type="Proteomes" id="UP000230767">
    <property type="component" value="Unassembled WGS sequence"/>
</dbReference>
<dbReference type="GO" id="GO:0006011">
    <property type="term" value="P:UDP-alpha-D-glucose metabolic process"/>
    <property type="evidence" value="ECO:0007669"/>
    <property type="project" value="InterPro"/>
</dbReference>
<sequence length="290" mass="33118">MEIKKAIIPIAGLGTRFLPLTKVLPKEFFPLVDKPLLHYIVEEAVNSGIKEIILVTKPGQNLSLDYFKKSIWWVRSRRKKKKEALEELEKLNQLVKKISFSQVFQKESLGDGQAVLMAKKLIKDEACAVLFCDDIVESKTPALEQLINVFQKYRTPVIALYALPKEKLSSYGIVDIKKMEKNLYEIKGISEKPSFESAPSNLAIVGKYIITPEVFHFLEKPSLAAGEIRLAGAFNQMIKRGKKIFGCQIEGKWLECGDKISYLKSNLYLMLKHPRFSPELKKFIKKEKIL</sequence>
<dbReference type="GO" id="GO:0003983">
    <property type="term" value="F:UTP:glucose-1-phosphate uridylyltransferase activity"/>
    <property type="evidence" value="ECO:0007669"/>
    <property type="project" value="UniProtKB-EC"/>
</dbReference>
<dbReference type="EC" id="2.7.7.9" evidence="2"/>
<comment type="similarity">
    <text evidence="1">Belongs to the UDPGP type 2 family.</text>
</comment>
<dbReference type="AlphaFoldDB" id="A0A2M7R712"/>
<dbReference type="PANTHER" id="PTHR43197">
    <property type="entry name" value="UTP--GLUCOSE-1-PHOSPHATE URIDYLYLTRANSFERASE"/>
    <property type="match status" value="1"/>
</dbReference>
<evidence type="ECO:0000256" key="4">
    <source>
        <dbReference type="ARBA" id="ARBA00022695"/>
    </source>
</evidence>
<evidence type="ECO:0000313" key="8">
    <source>
        <dbReference type="Proteomes" id="UP000230767"/>
    </source>
</evidence>
<evidence type="ECO:0000256" key="5">
    <source>
        <dbReference type="ARBA" id="ARBA00048128"/>
    </source>
</evidence>
<comment type="caution">
    <text evidence="7">The sequence shown here is derived from an EMBL/GenBank/DDBJ whole genome shotgun (WGS) entry which is preliminary data.</text>
</comment>
<organism evidence="7 8">
    <name type="scientific">Candidatus Nealsonbacteria bacterium CG_4_10_14_0_8_um_filter_37_14</name>
    <dbReference type="NCBI Taxonomy" id="1974684"/>
    <lineage>
        <taxon>Bacteria</taxon>
        <taxon>Candidatus Nealsoniibacteriota</taxon>
    </lineage>
</organism>
<keyword evidence="3 7" id="KW-0808">Transferase</keyword>
<dbReference type="PANTHER" id="PTHR43197:SF1">
    <property type="entry name" value="UTP--GLUCOSE-1-PHOSPHATE URIDYLYLTRANSFERASE"/>
    <property type="match status" value="1"/>
</dbReference>
<keyword evidence="4 7" id="KW-0548">Nucleotidyltransferase</keyword>
<dbReference type="InterPro" id="IPR005835">
    <property type="entry name" value="NTP_transferase_dom"/>
</dbReference>
<name>A0A2M7R712_9BACT</name>
<comment type="catalytic activity">
    <reaction evidence="5">
        <text>alpha-D-glucose 1-phosphate + UTP + H(+) = UDP-alpha-D-glucose + diphosphate</text>
        <dbReference type="Rhea" id="RHEA:19889"/>
        <dbReference type="ChEBI" id="CHEBI:15378"/>
        <dbReference type="ChEBI" id="CHEBI:33019"/>
        <dbReference type="ChEBI" id="CHEBI:46398"/>
        <dbReference type="ChEBI" id="CHEBI:58601"/>
        <dbReference type="ChEBI" id="CHEBI:58885"/>
        <dbReference type="EC" id="2.7.7.9"/>
    </reaction>
</comment>
<evidence type="ECO:0000259" key="6">
    <source>
        <dbReference type="Pfam" id="PF00483"/>
    </source>
</evidence>
<dbReference type="EMBL" id="PFLW01000042">
    <property type="protein sequence ID" value="PIY89195.1"/>
    <property type="molecule type" value="Genomic_DNA"/>
</dbReference>
<proteinExistence type="inferred from homology"/>
<accession>A0A2M7R712</accession>
<evidence type="ECO:0000256" key="3">
    <source>
        <dbReference type="ARBA" id="ARBA00022679"/>
    </source>
</evidence>
<feature type="domain" description="Nucleotidyl transferase" evidence="6">
    <location>
        <begin position="5"/>
        <end position="266"/>
    </location>
</feature>